<sequence>MAEETIDHTHPLYLQPSDMPGLVLTPIELTGSENYGLRSRSMRLALKGKHKLGFVTGTCTKSLFNGIIYAYDARAVWGDLKERFDKVNREHVVHLQQQRMMKFLNGLNDTYDQARRKILKKIVDPTLNQAYAMITQDEIQQTISISNTGMNKVDPISLQVGRGPANVNITQGTSHASNGDLLM</sequence>
<evidence type="ECO:0000313" key="2">
    <source>
        <dbReference type="RefSeq" id="XP_075086405.1"/>
    </source>
</evidence>
<organism evidence="1 2">
    <name type="scientific">Nicotiana tabacum</name>
    <name type="common">Common tobacco</name>
    <dbReference type="NCBI Taxonomy" id="4097"/>
    <lineage>
        <taxon>Eukaryota</taxon>
        <taxon>Viridiplantae</taxon>
        <taxon>Streptophyta</taxon>
        <taxon>Embryophyta</taxon>
        <taxon>Tracheophyta</taxon>
        <taxon>Spermatophyta</taxon>
        <taxon>Magnoliopsida</taxon>
        <taxon>eudicotyledons</taxon>
        <taxon>Gunneridae</taxon>
        <taxon>Pentapetalae</taxon>
        <taxon>asterids</taxon>
        <taxon>lamiids</taxon>
        <taxon>Solanales</taxon>
        <taxon>Solanaceae</taxon>
        <taxon>Nicotianoideae</taxon>
        <taxon>Nicotianeae</taxon>
        <taxon>Nicotiana</taxon>
    </lineage>
</organism>
<dbReference type="RefSeq" id="XP_075086405.1">
    <property type="nucleotide sequence ID" value="XM_075230304.1"/>
</dbReference>
<gene>
    <name evidence="2" type="primary">LOC142169096</name>
</gene>
<accession>A0AC58SN61</accession>
<evidence type="ECO:0000313" key="1">
    <source>
        <dbReference type="Proteomes" id="UP000790787"/>
    </source>
</evidence>
<keyword evidence="1" id="KW-1185">Reference proteome</keyword>
<protein>
    <submittedName>
        <fullName evidence="2">Uncharacterized protein LOC142169096</fullName>
    </submittedName>
</protein>
<name>A0AC58SN61_TOBAC</name>
<reference evidence="1" key="1">
    <citation type="journal article" date="2014" name="Nat. Commun.">
        <title>The tobacco genome sequence and its comparison with those of tomato and potato.</title>
        <authorList>
            <person name="Sierro N."/>
            <person name="Battey J.N."/>
            <person name="Ouadi S."/>
            <person name="Bakaher N."/>
            <person name="Bovet L."/>
            <person name="Willig A."/>
            <person name="Goepfert S."/>
            <person name="Peitsch M.C."/>
            <person name="Ivanov N.V."/>
        </authorList>
    </citation>
    <scope>NUCLEOTIDE SEQUENCE [LARGE SCALE GENOMIC DNA]</scope>
</reference>
<dbReference type="Proteomes" id="UP000790787">
    <property type="component" value="Chromosome 14"/>
</dbReference>
<reference evidence="2" key="2">
    <citation type="submission" date="2025-08" db="UniProtKB">
        <authorList>
            <consortium name="RefSeq"/>
        </authorList>
    </citation>
    <scope>IDENTIFICATION</scope>
    <source>
        <tissue evidence="2">Leaf</tissue>
    </source>
</reference>
<proteinExistence type="predicted"/>